<accession>A0A1U7PL61</accession>
<dbReference type="Proteomes" id="UP000187550">
    <property type="component" value="Unassembled WGS sequence"/>
</dbReference>
<comment type="similarity">
    <text evidence="1">Belongs to the metallophosphoesterase superfamily. YfcE family.</text>
</comment>
<dbReference type="Pfam" id="PF12850">
    <property type="entry name" value="Metallophos_2"/>
    <property type="match status" value="1"/>
</dbReference>
<dbReference type="InterPro" id="IPR029052">
    <property type="entry name" value="Metallo-depent_PP-like"/>
</dbReference>
<reference evidence="4" key="1">
    <citation type="submission" date="2017-01" db="EMBL/GenBank/DDBJ databases">
        <authorList>
            <person name="Varghese N."/>
            <person name="Submissions S."/>
        </authorList>
    </citation>
    <scope>NUCLEOTIDE SEQUENCE [LARGE SCALE GENOMIC DNA]</scope>
    <source>
        <strain evidence="4">MNA4</strain>
    </source>
</reference>
<sequence length="198" mass="22312">MTYAIFGDIHSSVQDLEEVLAHIRQHAPGAALIGTGDLFECTISKKRAPFERFERLDEVMIMPDGLLDLLNFPSVMGNQEERIAMITESDEPLLEKIRKMPDRLEIGGAEVIHGHQWTWGGDPWTPTFPEETRDLVFYGHSHESGLYIDGEPIDIGFGVPYDTGKGRTFVNVGPVVGNREWVLYDPKAKTVTFRKVID</sequence>
<name>A0A1U7PL61_9BACI</name>
<proteinExistence type="inferred from homology"/>
<dbReference type="InterPro" id="IPR024654">
    <property type="entry name" value="Calcineurin-like_PHP_lpxH"/>
</dbReference>
<dbReference type="RefSeq" id="WP_076756367.1">
    <property type="nucleotide sequence ID" value="NZ_FTPL01000001.1"/>
</dbReference>
<protein>
    <submittedName>
        <fullName evidence="3">Calcineurin-like phosphoesterase superfamily domain-containing protein</fullName>
    </submittedName>
</protein>
<dbReference type="OrthoDB" id="2351901at2"/>
<keyword evidence="4" id="KW-1185">Reference proteome</keyword>
<dbReference type="SUPFAM" id="SSF56300">
    <property type="entry name" value="Metallo-dependent phosphatases"/>
    <property type="match status" value="1"/>
</dbReference>
<evidence type="ECO:0000313" key="4">
    <source>
        <dbReference type="Proteomes" id="UP000187550"/>
    </source>
</evidence>
<evidence type="ECO:0000313" key="3">
    <source>
        <dbReference type="EMBL" id="SIT66190.1"/>
    </source>
</evidence>
<dbReference type="Gene3D" id="3.60.21.10">
    <property type="match status" value="1"/>
</dbReference>
<organism evidence="3 4">
    <name type="scientific">Edaphobacillus lindanitolerans</name>
    <dbReference type="NCBI Taxonomy" id="550447"/>
    <lineage>
        <taxon>Bacteria</taxon>
        <taxon>Bacillati</taxon>
        <taxon>Bacillota</taxon>
        <taxon>Bacilli</taxon>
        <taxon>Bacillales</taxon>
        <taxon>Bacillaceae</taxon>
        <taxon>Edaphobacillus</taxon>
    </lineage>
</organism>
<feature type="domain" description="Calcineurin-like phosphoesterase" evidence="2">
    <location>
        <begin position="1"/>
        <end position="179"/>
    </location>
</feature>
<dbReference type="STRING" id="550447.SAMN05428946_0033"/>
<dbReference type="AlphaFoldDB" id="A0A1U7PL61"/>
<gene>
    <name evidence="3" type="ORF">SAMN05428946_0033</name>
</gene>
<evidence type="ECO:0000259" key="2">
    <source>
        <dbReference type="Pfam" id="PF12850"/>
    </source>
</evidence>
<dbReference type="EMBL" id="FTPL01000001">
    <property type="protein sequence ID" value="SIT66190.1"/>
    <property type="molecule type" value="Genomic_DNA"/>
</dbReference>
<evidence type="ECO:0000256" key="1">
    <source>
        <dbReference type="ARBA" id="ARBA00008950"/>
    </source>
</evidence>